<protein>
    <recommendedName>
        <fullName evidence="5">Apple domain-containing protein</fullName>
    </recommendedName>
</protein>
<feature type="region of interest" description="Disordered" evidence="3">
    <location>
        <begin position="964"/>
        <end position="1048"/>
    </location>
</feature>
<feature type="domain" description="Apple" evidence="5">
    <location>
        <begin position="1436"/>
        <end position="1526"/>
    </location>
</feature>
<dbReference type="PROSITE" id="PS50948">
    <property type="entry name" value="PAN"/>
    <property type="match status" value="8"/>
</dbReference>
<dbReference type="Pfam" id="PF14295">
    <property type="entry name" value="PAN_4"/>
    <property type="match status" value="9"/>
</dbReference>
<dbReference type="EMBL" id="JAVHJS010000014">
    <property type="protein sequence ID" value="KAK2836356.1"/>
    <property type="molecule type" value="Genomic_DNA"/>
</dbReference>
<evidence type="ECO:0000259" key="5">
    <source>
        <dbReference type="PROSITE" id="PS50948"/>
    </source>
</evidence>
<keyword evidence="7" id="KW-1185">Reference proteome</keyword>
<evidence type="ECO:0000313" key="7">
    <source>
        <dbReference type="Proteomes" id="UP001187315"/>
    </source>
</evidence>
<accession>A0AA88ME59</accession>
<evidence type="ECO:0000256" key="2">
    <source>
        <dbReference type="ARBA" id="ARBA00023157"/>
    </source>
</evidence>
<dbReference type="SMART" id="SM00223">
    <property type="entry name" value="APPLE"/>
    <property type="match status" value="14"/>
</dbReference>
<feature type="compositionally biased region" description="Basic and acidic residues" evidence="3">
    <location>
        <begin position="1064"/>
        <end position="1079"/>
    </location>
</feature>
<dbReference type="Gene3D" id="3.50.4.10">
    <property type="entry name" value="Hepatocyte Growth Factor"/>
    <property type="match status" value="15"/>
</dbReference>
<keyword evidence="4" id="KW-0732">Signal</keyword>
<feature type="region of interest" description="Disordered" evidence="3">
    <location>
        <begin position="1061"/>
        <end position="1096"/>
    </location>
</feature>
<dbReference type="CDD" id="cd01100">
    <property type="entry name" value="APPLE_Factor_XI_like"/>
    <property type="match status" value="11"/>
</dbReference>
<evidence type="ECO:0000256" key="4">
    <source>
        <dbReference type="SAM" id="SignalP"/>
    </source>
</evidence>
<proteinExistence type="predicted"/>
<feature type="domain" description="Apple" evidence="5">
    <location>
        <begin position="562"/>
        <end position="646"/>
    </location>
</feature>
<dbReference type="PRINTS" id="PR00005">
    <property type="entry name" value="APPLEDOMAIN"/>
</dbReference>
<reference evidence="6" key="1">
    <citation type="submission" date="2023-08" db="EMBL/GenBank/DDBJ databases">
        <title>Pelteobagrus vachellii genome.</title>
        <authorList>
            <person name="Liu H."/>
        </authorList>
    </citation>
    <scope>NUCLEOTIDE SEQUENCE</scope>
    <source>
        <strain evidence="6">PRFRI_2022a</strain>
        <tissue evidence="6">Muscle</tissue>
    </source>
</reference>
<feature type="chain" id="PRO_5041664645" description="Apple domain-containing protein" evidence="4">
    <location>
        <begin position="19"/>
        <end position="1531"/>
    </location>
</feature>
<feature type="domain" description="Apple" evidence="5">
    <location>
        <begin position="109"/>
        <end position="192"/>
    </location>
</feature>
<feature type="domain" description="Apple" evidence="5">
    <location>
        <begin position="199"/>
        <end position="283"/>
    </location>
</feature>
<feature type="domain" description="Apple" evidence="5">
    <location>
        <begin position="742"/>
        <end position="826"/>
    </location>
</feature>
<feature type="signal peptide" evidence="4">
    <location>
        <begin position="1"/>
        <end position="18"/>
    </location>
</feature>
<dbReference type="PANTHER" id="PTHR33946">
    <property type="match status" value="1"/>
</dbReference>
<feature type="domain" description="Apple" evidence="5">
    <location>
        <begin position="382"/>
        <end position="466"/>
    </location>
</feature>
<keyword evidence="2" id="KW-1015">Disulfide bond</keyword>
<feature type="domain" description="Apple" evidence="5">
    <location>
        <begin position="11"/>
        <end position="100"/>
    </location>
</feature>
<dbReference type="Proteomes" id="UP001187315">
    <property type="component" value="Unassembled WGS sequence"/>
</dbReference>
<dbReference type="GO" id="GO:0005576">
    <property type="term" value="C:extracellular region"/>
    <property type="evidence" value="ECO:0007669"/>
    <property type="project" value="InterPro"/>
</dbReference>
<evidence type="ECO:0000313" key="6">
    <source>
        <dbReference type="EMBL" id="KAK2836356.1"/>
    </source>
</evidence>
<gene>
    <name evidence="6" type="ORF">Q7C36_014225</name>
</gene>
<dbReference type="InterPro" id="IPR003609">
    <property type="entry name" value="Pan_app"/>
</dbReference>
<evidence type="ECO:0000256" key="1">
    <source>
        <dbReference type="ARBA" id="ARBA00022737"/>
    </source>
</evidence>
<feature type="compositionally biased region" description="Basic and acidic residues" evidence="3">
    <location>
        <begin position="1027"/>
        <end position="1037"/>
    </location>
</feature>
<organism evidence="6 7">
    <name type="scientific">Tachysurus vachellii</name>
    <name type="common">Darkbarbel catfish</name>
    <name type="synonym">Pelteobagrus vachellii</name>
    <dbReference type="NCBI Taxonomy" id="175792"/>
    <lineage>
        <taxon>Eukaryota</taxon>
        <taxon>Metazoa</taxon>
        <taxon>Chordata</taxon>
        <taxon>Craniata</taxon>
        <taxon>Vertebrata</taxon>
        <taxon>Euteleostomi</taxon>
        <taxon>Actinopterygii</taxon>
        <taxon>Neopterygii</taxon>
        <taxon>Teleostei</taxon>
        <taxon>Ostariophysi</taxon>
        <taxon>Siluriformes</taxon>
        <taxon>Bagridae</taxon>
        <taxon>Tachysurus</taxon>
    </lineage>
</organism>
<dbReference type="InterPro" id="IPR000177">
    <property type="entry name" value="Apple"/>
</dbReference>
<dbReference type="PANTHER" id="PTHR33946:SF4">
    <property type="entry name" value="COAGULATION FACTOR XI"/>
    <property type="match status" value="1"/>
</dbReference>
<evidence type="ECO:0000256" key="3">
    <source>
        <dbReference type="SAM" id="MobiDB-lite"/>
    </source>
</evidence>
<sequence>MRVYALIVFCCVFSDSFSKVQELKVDVDFPGDDILQIYSPDVQHCQLACTQHPSCLFFTFLRSDWNKDNRTFYCYLKHTATGSPSQVAELKGVTSGFKLMHQGNKTNNCLPSTYQDLDFTGSDYVQLNLNTSDECQKKCTSDPDCAFFSFTTMTFPHAENRKKCILKFRWTFPTPSVLIKTPGLVSGFSDSLYRTKEKCKEEIFANIHYRGNDFENIPAVSPQHCQFLCSAHPRCTHFTYTTSKYSTEPEINMHCFLKHTDSVSELEPVKEEELFSGFPTRNCTPSNVWVTARYEGLHFFGHDYRDFKTNTSEICRETCTNDPDCHFYTYVLPSYRDKGIRKKCFLKYRWSVSTPSVLIKTPGLVSGFSDSLYKTKGLKEECKEEIFANIHYRGNDFENIPAVSPQHCQFLCSTHPRCTHFTYTTSRYSTKPEINMHCFLKHTDSVSELEPVKEEELFSGFPTRNCTPSNVWVAGRYEGLHFFGHDYRDFKTDTSEICRERCTNDPDCHFYTYVLPSHHDENIRKKCFLKYRWTFSTPSVLIKTPGLVSGFSDSLYRTKEKCKEEIFSNIHYKGNDFENIPAVSPQHCQFLCSAHPRCTHFTYTASKYSTKPEINMHCFLKHTDSVSELEPVKEEELFSGFPTRNCTPSNVWVTGRYEGLHFFGHDYRDFKTDTSEICRETCTNDPDCHFYTYVLPSHHDENIRKKCFLKYRWTFPTPSVLIKTPGLVSGFSDSLYRTKEKCKEEIFANIHYRGNDFENIPAVSPQHCQFLCSAHPRCTHFTYTTSKYSTKPEINMHCFLKHTDSVSELEPVKEEELFSGFPTRNCTPSNVWVTARYEGLHFFGHDYRDFKTDTSEICRETCTNDPDCHFYTYVLPSHHDENIRHICYLKQVMTLPRPEKVVYNYGESEQQEEEKEERRKDGQPKSPERPRAEAEGRKGEYRFGHLCWENDPEQYNTRWVEEYTHQPRPRPHSSTPALKGGKIPRKGTDNPPWPIEEGWEQVNRSSQRTLLRKQSSQRTIVSMDIIKNGEETSRTASEEEEHQYGAGKVKVRLEGEVQLTPLDAEGRKREENEDHLRGSEEEEEEQGRFEELSKPDSFSKVQELKVDVDFPGDDILQIYSPDVQHPDVAKLKGVTSGFKLMHQVQDLRVDVDFPGDDILQIYSPDVQHCQLACTQHPSCLFFTFLRSNWDNDNSPGAEDVQHCQLACTQHPSCLFFTFLRSDWDKDNRAFHCYLKHTATGSPSKVAKLKGVTSGFKLMHQGNKTNTCLSSTYQDVDFTGSDYVQLNLNTFDECQKQCTSDPDCKFFSFTAMTFPHAENRKKCFLKFRWTFPTPSVLIITPGLVSGFSDSLQKEECKEEIFANIENDIENIPAVSPQHCQFLCSTHPRCTHFTYTTSKYSTKPGINMHCFLKHTDSVSELELVKEEELFSGFPTRNCTPSNVWATERYEGLHFFGHDYHDFKTDTSEICQERCTNNPDCHFYTYVLPSHHDENIRHICYLKQVMTLPRPEKLVYNYGVTSGFSLRDCKSSGN</sequence>
<feature type="compositionally biased region" description="Polar residues" evidence="3">
    <location>
        <begin position="1002"/>
        <end position="1020"/>
    </location>
</feature>
<comment type="caution">
    <text evidence="6">The sequence shown here is derived from an EMBL/GenBank/DDBJ whole genome shotgun (WGS) entry which is preliminary data.</text>
</comment>
<dbReference type="Pfam" id="PF00024">
    <property type="entry name" value="PAN_1"/>
    <property type="match status" value="5"/>
</dbReference>
<feature type="region of interest" description="Disordered" evidence="3">
    <location>
        <begin position="905"/>
        <end position="936"/>
    </location>
</feature>
<keyword evidence="1" id="KW-0677">Repeat</keyword>
<feature type="domain" description="Apple" evidence="5">
    <location>
        <begin position="1267"/>
        <end position="1355"/>
    </location>
</feature>
<dbReference type="GO" id="GO:0006508">
    <property type="term" value="P:proteolysis"/>
    <property type="evidence" value="ECO:0007669"/>
    <property type="project" value="InterPro"/>
</dbReference>
<name>A0AA88ME59_TACVA</name>
<feature type="compositionally biased region" description="Basic and acidic residues" evidence="3">
    <location>
        <begin position="916"/>
        <end position="936"/>
    </location>
</feature>